<proteinExistence type="predicted"/>
<feature type="region of interest" description="Disordered" evidence="1">
    <location>
        <begin position="81"/>
        <end position="122"/>
    </location>
</feature>
<dbReference type="EMBL" id="KQ989516">
    <property type="protein sequence ID" value="KZV54629.1"/>
    <property type="molecule type" value="Genomic_DNA"/>
</dbReference>
<accession>A0A2Z7D7T7</accession>
<feature type="region of interest" description="Disordered" evidence="1">
    <location>
        <begin position="1"/>
        <end position="31"/>
    </location>
</feature>
<dbReference type="AlphaFoldDB" id="A0A2Z7D7T7"/>
<dbReference type="Proteomes" id="UP000250235">
    <property type="component" value="Unassembled WGS sequence"/>
</dbReference>
<feature type="compositionally biased region" description="Basic and acidic residues" evidence="1">
    <location>
        <begin position="113"/>
        <end position="122"/>
    </location>
</feature>
<evidence type="ECO:0000256" key="1">
    <source>
        <dbReference type="SAM" id="MobiDB-lite"/>
    </source>
</evidence>
<evidence type="ECO:0000313" key="3">
    <source>
        <dbReference type="Proteomes" id="UP000250235"/>
    </source>
</evidence>
<feature type="compositionally biased region" description="Polar residues" evidence="1">
    <location>
        <begin position="81"/>
        <end position="97"/>
    </location>
</feature>
<name>A0A2Z7D7T7_9LAMI</name>
<protein>
    <submittedName>
        <fullName evidence="2">Putative dehydrogenase (ISS)</fullName>
    </submittedName>
</protein>
<organism evidence="2 3">
    <name type="scientific">Dorcoceras hygrometricum</name>
    <dbReference type="NCBI Taxonomy" id="472368"/>
    <lineage>
        <taxon>Eukaryota</taxon>
        <taxon>Viridiplantae</taxon>
        <taxon>Streptophyta</taxon>
        <taxon>Embryophyta</taxon>
        <taxon>Tracheophyta</taxon>
        <taxon>Spermatophyta</taxon>
        <taxon>Magnoliopsida</taxon>
        <taxon>eudicotyledons</taxon>
        <taxon>Gunneridae</taxon>
        <taxon>Pentapetalae</taxon>
        <taxon>asterids</taxon>
        <taxon>lamiids</taxon>
        <taxon>Lamiales</taxon>
        <taxon>Gesneriaceae</taxon>
        <taxon>Didymocarpoideae</taxon>
        <taxon>Trichosporeae</taxon>
        <taxon>Loxocarpinae</taxon>
        <taxon>Dorcoceras</taxon>
    </lineage>
</organism>
<feature type="compositionally biased region" description="Polar residues" evidence="1">
    <location>
        <begin position="1"/>
        <end position="11"/>
    </location>
</feature>
<keyword evidence="3" id="KW-1185">Reference proteome</keyword>
<gene>
    <name evidence="2" type="ORF">F511_02663</name>
</gene>
<evidence type="ECO:0000313" key="2">
    <source>
        <dbReference type="EMBL" id="KZV54629.1"/>
    </source>
</evidence>
<sequence length="122" mass="12763">MSASGESSTTMHRLLHASGSHPIPPPNDPKTALVVVHSSPDGTVIARATRKLSDVIPNLCVNALEINEWVGPESSKIMTSDWSCGTTATGAQRSSPSVGIKSRRSSPASFKPSEPKDPACSI</sequence>
<reference evidence="2 3" key="1">
    <citation type="journal article" date="2015" name="Proc. Natl. Acad. Sci. U.S.A.">
        <title>The resurrection genome of Boea hygrometrica: A blueprint for survival of dehydration.</title>
        <authorList>
            <person name="Xiao L."/>
            <person name="Yang G."/>
            <person name="Zhang L."/>
            <person name="Yang X."/>
            <person name="Zhao S."/>
            <person name="Ji Z."/>
            <person name="Zhou Q."/>
            <person name="Hu M."/>
            <person name="Wang Y."/>
            <person name="Chen M."/>
            <person name="Xu Y."/>
            <person name="Jin H."/>
            <person name="Xiao X."/>
            <person name="Hu G."/>
            <person name="Bao F."/>
            <person name="Hu Y."/>
            <person name="Wan P."/>
            <person name="Li L."/>
            <person name="Deng X."/>
            <person name="Kuang T."/>
            <person name="Xiang C."/>
            <person name="Zhu J.K."/>
            <person name="Oliver M.J."/>
            <person name="He Y."/>
        </authorList>
    </citation>
    <scope>NUCLEOTIDE SEQUENCE [LARGE SCALE GENOMIC DNA]</scope>
    <source>
        <strain evidence="3">cv. XS01</strain>
    </source>
</reference>